<comment type="subcellular location">
    <subcellularLocation>
        <location evidence="1">Cytoplasm</location>
        <location evidence="1">Cytoskeleton</location>
    </subcellularLocation>
</comment>
<evidence type="ECO:0000256" key="11">
    <source>
        <dbReference type="SAM" id="Coils"/>
    </source>
</evidence>
<evidence type="ECO:0000256" key="7">
    <source>
        <dbReference type="ARBA" id="ARBA00023175"/>
    </source>
</evidence>
<keyword evidence="2" id="KW-0963">Cytoplasm</keyword>
<comment type="similarity">
    <text evidence="9 10">Belongs to the TRAFAC class myosin-kinesin ATPase superfamily. Kinesin family.</text>
</comment>
<evidence type="ECO:0000256" key="6">
    <source>
        <dbReference type="ARBA" id="ARBA00023054"/>
    </source>
</evidence>
<keyword evidence="6 11" id="KW-0175">Coiled coil</keyword>
<evidence type="ECO:0000256" key="10">
    <source>
        <dbReference type="RuleBase" id="RU000394"/>
    </source>
</evidence>
<reference evidence="15" key="1">
    <citation type="submission" date="2017-03" db="EMBL/GenBank/DDBJ databases">
        <title>Phytopthora megakarya and P. palmivora, two closely related causual agents of cacao black pod achieved similar genome size and gene model numbers by different mechanisms.</title>
        <authorList>
            <person name="Ali S."/>
            <person name="Shao J."/>
            <person name="Larry D.J."/>
            <person name="Kronmiller B."/>
            <person name="Shen D."/>
            <person name="Strem M.D."/>
            <person name="Melnick R.L."/>
            <person name="Guiltinan M.J."/>
            <person name="Tyler B.M."/>
            <person name="Meinhardt L.W."/>
            <person name="Bailey B.A."/>
        </authorList>
    </citation>
    <scope>NUCLEOTIDE SEQUENCE [LARGE SCALE GENOMIC DNA]</scope>
    <source>
        <strain evidence="15">zdho120</strain>
    </source>
</reference>
<dbReference type="EMBL" id="NBNE01000889">
    <property type="protein sequence ID" value="OWZ16678.1"/>
    <property type="molecule type" value="Genomic_DNA"/>
</dbReference>
<evidence type="ECO:0000313" key="15">
    <source>
        <dbReference type="Proteomes" id="UP000198211"/>
    </source>
</evidence>
<evidence type="ECO:0000256" key="1">
    <source>
        <dbReference type="ARBA" id="ARBA00004245"/>
    </source>
</evidence>
<feature type="domain" description="Kinesin motor" evidence="13">
    <location>
        <begin position="4"/>
        <end position="307"/>
    </location>
</feature>
<protein>
    <recommendedName>
        <fullName evidence="10">Kinesin-like protein</fullName>
    </recommendedName>
</protein>
<dbReference type="InterPro" id="IPR059182">
    <property type="entry name" value="Khc_C"/>
</dbReference>
<evidence type="ECO:0000256" key="8">
    <source>
        <dbReference type="ARBA" id="ARBA00023212"/>
    </source>
</evidence>
<dbReference type="InterPro" id="IPR001752">
    <property type="entry name" value="Kinesin_motor_dom"/>
</dbReference>
<dbReference type="PROSITE" id="PS50067">
    <property type="entry name" value="KINESIN_MOTOR_2"/>
    <property type="match status" value="1"/>
</dbReference>
<comment type="caution">
    <text evidence="14">The sequence shown here is derived from an EMBL/GenBank/DDBJ whole genome shotgun (WGS) entry which is preliminary data.</text>
</comment>
<keyword evidence="7 9" id="KW-0505">Motor protein</keyword>
<evidence type="ECO:0000256" key="5">
    <source>
        <dbReference type="ARBA" id="ARBA00022840"/>
    </source>
</evidence>
<dbReference type="GO" id="GO:0005874">
    <property type="term" value="C:microtubule"/>
    <property type="evidence" value="ECO:0007669"/>
    <property type="project" value="UniProtKB-KW"/>
</dbReference>
<dbReference type="AlphaFoldDB" id="A0A225WHH3"/>
<dbReference type="InterPro" id="IPR036961">
    <property type="entry name" value="Kinesin_motor_dom_sf"/>
</dbReference>
<evidence type="ECO:0000256" key="2">
    <source>
        <dbReference type="ARBA" id="ARBA00022490"/>
    </source>
</evidence>
<keyword evidence="8" id="KW-0206">Cytoskeleton</keyword>
<sequence>MGGNVRVCCRVRPQNAKELTIASAQRCVFTEKETIEVKTNEGSPQKFTFDHVFGEEDNQKTVFESVALPVVQDIMDGYNATIFAYGQTSSGKTYTMEGANIDHPELQGIIPRTATEIFNNVMNADENMEFIVKVSYIEIYMEHIRDLLDPYKSKVNLQVREDAQRGIFVEGMTEMCVTSDEELLAAMRAGAANRARNLENQATKAGKLYLVDLAGSEMVRKTGATGRQLEEAKTINKSLSALGMVINALTDTNITHVPYRDSKLTRVLQESLGGNSRTNLIINVSPSSFNSSETISTLRFGMRAKSIKNKAVVNEQRSVAEYEALLAAAEKKITKQQTYIIALEARLAGKEGPDRVGDAVDVARVAALDSTRDTRKDEGVGINVDSIGIQLDLADSLTPEFPPSPSARAGRALAELQERVAQVEEELSEEKQESMRRGEEICFLTAKLEEHLQALEIQRVLSEELQRVKELQEKTLEEKIRQRETLYAEARADFDRLNFDHKELLIHSETIQSEYNALLNEMPAQVAAAGGKLAAAAEKIAETEQSTEEKSQDSAGENAAEDPEQKSGDGAPVKSTNGSESQQYLDLKVKYTALEAELREYEKEYLALKHATDHEKARLQEDLDRKTLQIRDLEAQTDRAGVSTGEGGSTSSSPTGGTSSSGMSARERQHMRSIQQKLEQLVAVHRQLLRKYASLELELSEAKKKLALRDERIKQVEANNRIMAGNMRAQAEKHVEELTHLRDQIADFRGAQRSHFEAQLNHSNASLVAAMGSTDTGMIKTLRGGSIYGGDGVIRPIRGGGRRKTQLGEAAMGTTGIYGVSTPSADAGVPSSGFLTRLFGKTY</sequence>
<evidence type="ECO:0000256" key="3">
    <source>
        <dbReference type="ARBA" id="ARBA00022701"/>
    </source>
</evidence>
<feature type="region of interest" description="Disordered" evidence="12">
    <location>
        <begin position="630"/>
        <end position="672"/>
    </location>
</feature>
<dbReference type="CDD" id="cd23649">
    <property type="entry name" value="Khc_CBD_cc"/>
    <property type="match status" value="1"/>
</dbReference>
<dbReference type="SMART" id="SM00129">
    <property type="entry name" value="KISc"/>
    <property type="match status" value="1"/>
</dbReference>
<keyword evidence="5 9" id="KW-0067">ATP-binding</keyword>
<feature type="binding site" evidence="9">
    <location>
        <begin position="86"/>
        <end position="93"/>
    </location>
    <ligand>
        <name>ATP</name>
        <dbReference type="ChEBI" id="CHEBI:30616"/>
    </ligand>
</feature>
<dbReference type="PANTHER" id="PTHR47968:SF75">
    <property type="entry name" value="CENTROMERE-ASSOCIATED PROTEIN E"/>
    <property type="match status" value="1"/>
</dbReference>
<dbReference type="GO" id="GO:0008017">
    <property type="term" value="F:microtubule binding"/>
    <property type="evidence" value="ECO:0007669"/>
    <property type="project" value="InterPro"/>
</dbReference>
<name>A0A225WHH3_9STRA</name>
<evidence type="ECO:0000256" key="4">
    <source>
        <dbReference type="ARBA" id="ARBA00022741"/>
    </source>
</evidence>
<keyword evidence="15" id="KW-1185">Reference proteome</keyword>
<dbReference type="PANTHER" id="PTHR47968">
    <property type="entry name" value="CENTROMERE PROTEIN E"/>
    <property type="match status" value="1"/>
</dbReference>
<dbReference type="InterPro" id="IPR027417">
    <property type="entry name" value="P-loop_NTPase"/>
</dbReference>
<feature type="compositionally biased region" description="Low complexity" evidence="12">
    <location>
        <begin position="649"/>
        <end position="664"/>
    </location>
</feature>
<evidence type="ECO:0000259" key="13">
    <source>
        <dbReference type="PROSITE" id="PS50067"/>
    </source>
</evidence>
<evidence type="ECO:0000313" key="14">
    <source>
        <dbReference type="EMBL" id="OWZ16678.1"/>
    </source>
</evidence>
<proteinExistence type="inferred from homology"/>
<dbReference type="GO" id="GO:0005524">
    <property type="term" value="F:ATP binding"/>
    <property type="evidence" value="ECO:0007669"/>
    <property type="project" value="UniProtKB-UniRule"/>
</dbReference>
<organism evidence="14 15">
    <name type="scientific">Phytophthora megakarya</name>
    <dbReference type="NCBI Taxonomy" id="4795"/>
    <lineage>
        <taxon>Eukaryota</taxon>
        <taxon>Sar</taxon>
        <taxon>Stramenopiles</taxon>
        <taxon>Oomycota</taxon>
        <taxon>Peronosporomycetes</taxon>
        <taxon>Peronosporales</taxon>
        <taxon>Peronosporaceae</taxon>
        <taxon>Phytophthora</taxon>
    </lineage>
</organism>
<feature type="region of interest" description="Disordered" evidence="12">
    <location>
        <begin position="539"/>
        <end position="581"/>
    </location>
</feature>
<accession>A0A225WHH3</accession>
<gene>
    <name evidence="14" type="ORF">PHMEG_0009501</name>
</gene>
<dbReference type="InterPro" id="IPR019821">
    <property type="entry name" value="Kinesin_motor_CS"/>
</dbReference>
<dbReference type="Proteomes" id="UP000198211">
    <property type="component" value="Unassembled WGS sequence"/>
</dbReference>
<dbReference type="OrthoDB" id="3176171at2759"/>
<keyword evidence="4 9" id="KW-0547">Nucleotide-binding</keyword>
<dbReference type="Pfam" id="PF00225">
    <property type="entry name" value="Kinesin"/>
    <property type="match status" value="2"/>
</dbReference>
<dbReference type="PROSITE" id="PS00411">
    <property type="entry name" value="KINESIN_MOTOR_1"/>
    <property type="match status" value="1"/>
</dbReference>
<dbReference type="Gene3D" id="3.40.850.10">
    <property type="entry name" value="Kinesin motor domain"/>
    <property type="match status" value="2"/>
</dbReference>
<dbReference type="STRING" id="4795.A0A225WHH3"/>
<dbReference type="PRINTS" id="PR00380">
    <property type="entry name" value="KINESINHEAVY"/>
</dbReference>
<dbReference type="GO" id="GO:0003777">
    <property type="term" value="F:microtubule motor activity"/>
    <property type="evidence" value="ECO:0007669"/>
    <property type="project" value="InterPro"/>
</dbReference>
<evidence type="ECO:0000256" key="9">
    <source>
        <dbReference type="PROSITE-ProRule" id="PRU00283"/>
    </source>
</evidence>
<feature type="coiled-coil region" evidence="11">
    <location>
        <begin position="406"/>
        <end position="482"/>
    </location>
</feature>
<keyword evidence="3 10" id="KW-0493">Microtubule</keyword>
<feature type="compositionally biased region" description="Basic and acidic residues" evidence="12">
    <location>
        <begin position="539"/>
        <end position="552"/>
    </location>
</feature>
<dbReference type="GO" id="GO:0007018">
    <property type="term" value="P:microtubule-based movement"/>
    <property type="evidence" value="ECO:0007669"/>
    <property type="project" value="InterPro"/>
</dbReference>
<evidence type="ECO:0000256" key="12">
    <source>
        <dbReference type="SAM" id="MobiDB-lite"/>
    </source>
</evidence>
<dbReference type="SUPFAM" id="SSF52540">
    <property type="entry name" value="P-loop containing nucleoside triphosphate hydrolases"/>
    <property type="match status" value="1"/>
</dbReference>
<dbReference type="InterPro" id="IPR027640">
    <property type="entry name" value="Kinesin-like_fam"/>
</dbReference>